<dbReference type="EMBL" id="AP023086">
    <property type="protein sequence ID" value="BCD98207.1"/>
    <property type="molecule type" value="Genomic_DNA"/>
</dbReference>
<name>A0AAN2BKP8_9GAMM</name>
<organism evidence="2 3">
    <name type="scientific">Marinagarivorans cellulosilyticus</name>
    <dbReference type="NCBI Taxonomy" id="2721545"/>
    <lineage>
        <taxon>Bacteria</taxon>
        <taxon>Pseudomonadati</taxon>
        <taxon>Pseudomonadota</taxon>
        <taxon>Gammaproteobacteria</taxon>
        <taxon>Cellvibrionales</taxon>
        <taxon>Cellvibrionaceae</taxon>
        <taxon>Marinagarivorans</taxon>
    </lineage>
</organism>
<dbReference type="PANTHER" id="PTHR43245">
    <property type="entry name" value="BIFUNCTIONAL POLYMYXIN RESISTANCE PROTEIN ARNA"/>
    <property type="match status" value="1"/>
</dbReference>
<keyword evidence="3" id="KW-1185">Reference proteome</keyword>
<evidence type="ECO:0000313" key="3">
    <source>
        <dbReference type="Proteomes" id="UP001320119"/>
    </source>
</evidence>
<reference evidence="2 3" key="1">
    <citation type="journal article" date="2022" name="IScience">
        <title>An ultrasensitive nanofiber-based assay for enzymatic hydrolysis and deep-sea microbial degradation of cellulose.</title>
        <authorList>
            <person name="Tsudome M."/>
            <person name="Tachioka M."/>
            <person name="Miyazaki M."/>
            <person name="Uchimura K."/>
            <person name="Tsuda M."/>
            <person name="Takaki Y."/>
            <person name="Deguchi S."/>
        </authorList>
    </citation>
    <scope>NUCLEOTIDE SEQUENCE [LARGE SCALE GENOMIC DNA]</scope>
    <source>
        <strain evidence="2 3">GE09</strain>
    </source>
</reference>
<dbReference type="EC" id="5.1.3.2" evidence="2"/>
<dbReference type="PANTHER" id="PTHR43245:SF13">
    <property type="entry name" value="UDP-D-APIOSE_UDP-D-XYLOSE SYNTHASE 2"/>
    <property type="match status" value="1"/>
</dbReference>
<dbReference type="SUPFAM" id="SSF51735">
    <property type="entry name" value="NAD(P)-binding Rossmann-fold domains"/>
    <property type="match status" value="1"/>
</dbReference>
<dbReference type="GO" id="GO:0003978">
    <property type="term" value="F:UDP-glucose 4-epimerase activity"/>
    <property type="evidence" value="ECO:0007669"/>
    <property type="project" value="UniProtKB-EC"/>
</dbReference>
<dbReference type="AlphaFoldDB" id="A0AAN2BKP8"/>
<sequence>MAIYLVTGGCGYLGSRLVSHLIERGHYVRVLDNLSHGIPVSASDCMELNVGDVCNAKTVEQFMQDVDGCFHLADMSEYGFDKNNFRDIKATLTGGFNVFSAAAKTKTKVVYVSSSAVYGDNAELPLSEYAEPCPLTPYAADKRALEIHAKVASLMEGVQTVGLRLFNVYGERYEHEYQSRDVVTQFIMNALQGKSMTIYGDGEQSRDYVHVDDAVKFLMAAMDYSSRIPDIFNICSGEGVTVNALAQRIMCLANAHVAVNHKTSRSGDIYGSVGCPAKAAEKLNCSTSISLNKGLSQLIAFYRKQLGVEMAQPLSPFTGVAEAWQRVDDSFMRDTPRLDDYSAARF</sequence>
<dbReference type="KEGG" id="marq:MARGE09_P2408"/>
<dbReference type="InterPro" id="IPR001509">
    <property type="entry name" value="Epimerase_deHydtase"/>
</dbReference>
<proteinExistence type="predicted"/>
<dbReference type="Pfam" id="PF01370">
    <property type="entry name" value="Epimerase"/>
    <property type="match status" value="1"/>
</dbReference>
<dbReference type="Gene3D" id="3.90.25.10">
    <property type="entry name" value="UDP-galactose 4-epimerase, domain 1"/>
    <property type="match status" value="1"/>
</dbReference>
<dbReference type="RefSeq" id="WP_236982407.1">
    <property type="nucleotide sequence ID" value="NZ_AP023086.1"/>
</dbReference>
<accession>A0AAN2BKP8</accession>
<keyword evidence="2" id="KW-0413">Isomerase</keyword>
<gene>
    <name evidence="2" type="ORF">MARGE09_P2408</name>
</gene>
<dbReference type="Proteomes" id="UP001320119">
    <property type="component" value="Chromosome"/>
</dbReference>
<evidence type="ECO:0000259" key="1">
    <source>
        <dbReference type="Pfam" id="PF01370"/>
    </source>
</evidence>
<evidence type="ECO:0000313" key="2">
    <source>
        <dbReference type="EMBL" id="BCD98207.1"/>
    </source>
</evidence>
<dbReference type="Gene3D" id="3.40.50.720">
    <property type="entry name" value="NAD(P)-binding Rossmann-like Domain"/>
    <property type="match status" value="1"/>
</dbReference>
<protein>
    <submittedName>
        <fullName evidence="2">UDP-glucose 4-epimerase</fullName>
        <ecNumber evidence="2">5.1.3.2</ecNumber>
    </submittedName>
</protein>
<feature type="domain" description="NAD-dependent epimerase/dehydratase" evidence="1">
    <location>
        <begin position="5"/>
        <end position="235"/>
    </location>
</feature>
<dbReference type="InterPro" id="IPR036291">
    <property type="entry name" value="NAD(P)-bd_dom_sf"/>
</dbReference>
<dbReference type="InterPro" id="IPR050177">
    <property type="entry name" value="Lipid_A_modif_metabolic_enz"/>
</dbReference>